<organism evidence="5 6">
    <name type="scientific">Nocardia puris</name>
    <dbReference type="NCBI Taxonomy" id="208602"/>
    <lineage>
        <taxon>Bacteria</taxon>
        <taxon>Bacillati</taxon>
        <taxon>Actinomycetota</taxon>
        <taxon>Actinomycetes</taxon>
        <taxon>Mycobacteriales</taxon>
        <taxon>Nocardiaceae</taxon>
        <taxon>Nocardia</taxon>
    </lineage>
</organism>
<comment type="caution">
    <text evidence="2">Lacks conserved residue(s) required for the propagation of feature annotation.</text>
</comment>
<dbReference type="Pfam" id="PF01734">
    <property type="entry name" value="Patatin"/>
    <property type="match status" value="1"/>
</dbReference>
<dbReference type="RefSeq" id="WP_067510660.1">
    <property type="nucleotide sequence ID" value="NZ_QNRE01000014.1"/>
</dbReference>
<accession>A0A366D6G0</accession>
<sequence>MGNKNGPQRRGLAIGCGGTVGAAWIVAALAAVRDVLDWDPREAEVLLGTSAGAELVTMLGSGISVDELVAMQEGRTTRPSLLAHLRDAPGRFPPLPRPWPASPLLSLRGAGSAQRVLTAGSGLLPTGRGDASWLQRLAEALNPGREWVPHPATWLVSMDNASGERVPFGASWAPPATLGAALRASWAIPGWFPPVRIGDRHYVDGGAGSTASADLLATAGLDEVVVLVPMASTEPVPATGPGHFLERQLRDRMSARLDQELTVLRAAGVRTLVLGATAEDLAVMGPNFMDGRRARDTFRHSLRSTRRALEQGVFA</sequence>
<keyword evidence="3" id="KW-0472">Membrane</keyword>
<feature type="domain" description="PNPLA" evidence="4">
    <location>
        <begin position="12"/>
        <end position="217"/>
    </location>
</feature>
<evidence type="ECO:0000313" key="5">
    <source>
        <dbReference type="EMBL" id="RBO85623.1"/>
    </source>
</evidence>
<dbReference type="InterPro" id="IPR016035">
    <property type="entry name" value="Acyl_Trfase/lysoPLipase"/>
</dbReference>
<feature type="short sequence motif" description="DGA/G" evidence="2">
    <location>
        <begin position="204"/>
        <end position="206"/>
    </location>
</feature>
<reference evidence="5 6" key="1">
    <citation type="submission" date="2018-06" db="EMBL/GenBank/DDBJ databases">
        <title>Genomic Encyclopedia of Type Strains, Phase IV (KMG-IV): sequencing the most valuable type-strain genomes for metagenomic binning, comparative biology and taxonomic classification.</title>
        <authorList>
            <person name="Goeker M."/>
        </authorList>
    </citation>
    <scope>NUCLEOTIDE SEQUENCE [LARGE SCALE GENOMIC DNA]</scope>
    <source>
        <strain evidence="5 6">DSM 44599</strain>
    </source>
</reference>
<protein>
    <submittedName>
        <fullName evidence="5">NTE family protein</fullName>
    </submittedName>
</protein>
<dbReference type="Proteomes" id="UP000252586">
    <property type="component" value="Unassembled WGS sequence"/>
</dbReference>
<feature type="active site" description="Nucleophile" evidence="2">
    <location>
        <position position="50"/>
    </location>
</feature>
<dbReference type="SUPFAM" id="SSF52151">
    <property type="entry name" value="FabD/lysophospholipase-like"/>
    <property type="match status" value="1"/>
</dbReference>
<evidence type="ECO:0000259" key="4">
    <source>
        <dbReference type="PROSITE" id="PS51635"/>
    </source>
</evidence>
<dbReference type="PROSITE" id="PS51635">
    <property type="entry name" value="PNPLA"/>
    <property type="match status" value="1"/>
</dbReference>
<dbReference type="InterPro" id="IPR002641">
    <property type="entry name" value="PNPLA_dom"/>
</dbReference>
<proteinExistence type="predicted"/>
<keyword evidence="6" id="KW-1185">Reference proteome</keyword>
<dbReference type="AlphaFoldDB" id="A0A366D6G0"/>
<keyword evidence="2" id="KW-0378">Hydrolase</keyword>
<dbReference type="GO" id="GO:0016042">
    <property type="term" value="P:lipid catabolic process"/>
    <property type="evidence" value="ECO:0007669"/>
    <property type="project" value="UniProtKB-UniRule"/>
</dbReference>
<evidence type="ECO:0000256" key="2">
    <source>
        <dbReference type="PROSITE-ProRule" id="PRU01161"/>
    </source>
</evidence>
<gene>
    <name evidence="5" type="ORF">DFR74_114166</name>
</gene>
<dbReference type="EMBL" id="QNRE01000014">
    <property type="protein sequence ID" value="RBO85623.1"/>
    <property type="molecule type" value="Genomic_DNA"/>
</dbReference>
<feature type="transmembrane region" description="Helical" evidence="3">
    <location>
        <begin position="12"/>
        <end position="32"/>
    </location>
</feature>
<evidence type="ECO:0000256" key="1">
    <source>
        <dbReference type="ARBA" id="ARBA00023098"/>
    </source>
</evidence>
<evidence type="ECO:0000313" key="6">
    <source>
        <dbReference type="Proteomes" id="UP000252586"/>
    </source>
</evidence>
<comment type="caution">
    <text evidence="5">The sequence shown here is derived from an EMBL/GenBank/DDBJ whole genome shotgun (WGS) entry which is preliminary data.</text>
</comment>
<dbReference type="Gene3D" id="3.40.1090.10">
    <property type="entry name" value="Cytosolic phospholipase A2 catalytic domain"/>
    <property type="match status" value="1"/>
</dbReference>
<feature type="short sequence motif" description="GXSXG" evidence="2">
    <location>
        <begin position="48"/>
        <end position="52"/>
    </location>
</feature>
<dbReference type="STRING" id="1210090.GCA_001613185_03874"/>
<evidence type="ECO:0000256" key="3">
    <source>
        <dbReference type="SAM" id="Phobius"/>
    </source>
</evidence>
<keyword evidence="1 2" id="KW-0443">Lipid metabolism</keyword>
<feature type="active site" description="Proton acceptor" evidence="2">
    <location>
        <position position="204"/>
    </location>
</feature>
<dbReference type="GO" id="GO:0016787">
    <property type="term" value="F:hydrolase activity"/>
    <property type="evidence" value="ECO:0007669"/>
    <property type="project" value="UniProtKB-UniRule"/>
</dbReference>
<keyword evidence="3" id="KW-1133">Transmembrane helix</keyword>
<keyword evidence="3" id="KW-0812">Transmembrane</keyword>
<dbReference type="OrthoDB" id="2339873at2"/>
<keyword evidence="2" id="KW-0442">Lipid degradation</keyword>
<name>A0A366D6G0_9NOCA</name>